<comment type="caution">
    <text evidence="1">The sequence shown here is derived from an EMBL/GenBank/DDBJ whole genome shotgun (WGS) entry which is preliminary data.</text>
</comment>
<dbReference type="InterPro" id="IPR021617">
    <property type="entry name" value="DUF3231"/>
</dbReference>
<organism evidence="1 2">
    <name type="scientific">Virgibacillus byunsanensis</name>
    <dbReference type="NCBI Taxonomy" id="570945"/>
    <lineage>
        <taxon>Bacteria</taxon>
        <taxon>Bacillati</taxon>
        <taxon>Bacillota</taxon>
        <taxon>Bacilli</taxon>
        <taxon>Bacillales</taxon>
        <taxon>Bacillaceae</taxon>
        <taxon>Virgibacillus</taxon>
    </lineage>
</organism>
<dbReference type="Pfam" id="PF11553">
    <property type="entry name" value="DUF3231"/>
    <property type="match status" value="2"/>
</dbReference>
<keyword evidence="2" id="KW-1185">Reference proteome</keyword>
<dbReference type="Proteomes" id="UP001597040">
    <property type="component" value="Unassembled WGS sequence"/>
</dbReference>
<proteinExistence type="predicted"/>
<evidence type="ECO:0000313" key="2">
    <source>
        <dbReference type="Proteomes" id="UP001597040"/>
    </source>
</evidence>
<dbReference type="EMBL" id="JBHTKJ010000044">
    <property type="protein sequence ID" value="MFD1039702.1"/>
    <property type="molecule type" value="Genomic_DNA"/>
</dbReference>
<evidence type="ECO:0000313" key="1">
    <source>
        <dbReference type="EMBL" id="MFD1039702.1"/>
    </source>
</evidence>
<name>A0ABW3LNV2_9BACI</name>
<gene>
    <name evidence="1" type="ORF">ACFQ3N_15040</name>
</gene>
<sequence>METEGNIRLTSVELTSLWQNYMNDTMSICVLNYFLEVVEDEEIHVVLDHALSIAKGHVEFVERIFNREDIPIPIGFTDDDVNLKAPRLYEDTFFLYYTKMMSTGALPYYGSILPNLVKKEIREFFTKCISTSTDLLNESIELLTTKGLIVRPPNISYERDIEYIQKQQFLAGLFGEQRPVTGQEILHIYANIKTTTLVEALTLGFEQVVKSQQVRKHMERGRKIAQKHLEHFTKILHGEDLPTPMTWDHTVTTSNSPPFSDRLMMYHIGFLSCAGIGDYGMAISFTHRRDISGLYLRVMTEVGQYAEDGANIMIENQWMEKPPHAPDRDELTKKKSSHM</sequence>
<dbReference type="RefSeq" id="WP_390363360.1">
    <property type="nucleotide sequence ID" value="NZ_JBHTKJ010000044.1"/>
</dbReference>
<dbReference type="InterPro" id="IPR012347">
    <property type="entry name" value="Ferritin-like"/>
</dbReference>
<dbReference type="Gene3D" id="1.20.1260.10">
    <property type="match status" value="2"/>
</dbReference>
<reference evidence="2" key="1">
    <citation type="journal article" date="2019" name="Int. J. Syst. Evol. Microbiol.">
        <title>The Global Catalogue of Microorganisms (GCM) 10K type strain sequencing project: providing services to taxonomists for standard genome sequencing and annotation.</title>
        <authorList>
            <consortium name="The Broad Institute Genomics Platform"/>
            <consortium name="The Broad Institute Genome Sequencing Center for Infectious Disease"/>
            <person name="Wu L."/>
            <person name="Ma J."/>
        </authorList>
    </citation>
    <scope>NUCLEOTIDE SEQUENCE [LARGE SCALE GENOMIC DNA]</scope>
    <source>
        <strain evidence="2">CCUG 56754</strain>
    </source>
</reference>
<accession>A0ABW3LNV2</accession>
<protein>
    <submittedName>
        <fullName evidence="1">DUF3231 family protein</fullName>
    </submittedName>
</protein>